<reference evidence="5" key="1">
    <citation type="journal article" date="2019" name="Int. J. Syst. Evol. Microbiol.">
        <title>The Global Catalogue of Microorganisms (GCM) 10K type strain sequencing project: providing services to taxonomists for standard genome sequencing and annotation.</title>
        <authorList>
            <consortium name="The Broad Institute Genomics Platform"/>
            <consortium name="The Broad Institute Genome Sequencing Center for Infectious Disease"/>
            <person name="Wu L."/>
            <person name="Ma J."/>
        </authorList>
    </citation>
    <scope>NUCLEOTIDE SEQUENCE [LARGE SCALE GENOMIC DNA]</scope>
    <source>
        <strain evidence="5">CGMCC 4.7132</strain>
    </source>
</reference>
<keyword evidence="2" id="KW-0472">Membrane</keyword>
<keyword evidence="5" id="KW-1185">Reference proteome</keyword>
<evidence type="ECO:0000313" key="4">
    <source>
        <dbReference type="EMBL" id="MFC4531969.1"/>
    </source>
</evidence>
<proteinExistence type="predicted"/>
<name>A0ABV9CFM5_9ACTN</name>
<evidence type="ECO:0000256" key="2">
    <source>
        <dbReference type="SAM" id="Phobius"/>
    </source>
</evidence>
<dbReference type="InterPro" id="IPR025889">
    <property type="entry name" value="GSP17M-like_dom"/>
</dbReference>
<feature type="transmembrane region" description="Helical" evidence="2">
    <location>
        <begin position="95"/>
        <end position="117"/>
    </location>
</feature>
<dbReference type="Proteomes" id="UP001596004">
    <property type="component" value="Unassembled WGS sequence"/>
</dbReference>
<gene>
    <name evidence="4" type="ORF">ACFO60_14440</name>
</gene>
<dbReference type="RefSeq" id="WP_380840676.1">
    <property type="nucleotide sequence ID" value="NZ_JBHSFP010000008.1"/>
</dbReference>
<sequence>MIGSSPELPAPSAVDRRLLVSYDNYPAAQRAVDTLSDSGYPVHNVAIVGNDLRLEELVTGRLTNPRAALSGAMSGAVFGLVVGLFLGLFTTTTGSFFALVVWAILWGGVMGAAFGFASHAFKGGTRDFTSRSAIVAGRYDVLVPAAALEEAMAVLEGGTKPADTVVVARPPSSGPLPAYDTPRPGTTDPEATSVTPLPEPFPPASGIPSAPGADVPAGAEAPPVQGAGPTGPSAPRPEPVPQLDAEHADGLPDPAHADPGQADPSSADVTRADPTRTGTRESAIVRPATSRAEAMEEATIAIPLSSVPLKPAADSEPAPLTPEPAPVAPRPASGPVGTAAAPGSESSVTEPAESEPEPERAETAERAMSAQPAAVRTAKDS</sequence>
<feature type="transmembrane region" description="Helical" evidence="2">
    <location>
        <begin position="67"/>
        <end position="89"/>
    </location>
</feature>
<accession>A0ABV9CFM5</accession>
<protein>
    <submittedName>
        <fullName evidence="4">General stress protein</fullName>
    </submittedName>
</protein>
<organism evidence="4 5">
    <name type="scientific">Sphaerisporangium dianthi</name>
    <dbReference type="NCBI Taxonomy" id="1436120"/>
    <lineage>
        <taxon>Bacteria</taxon>
        <taxon>Bacillati</taxon>
        <taxon>Actinomycetota</taxon>
        <taxon>Actinomycetes</taxon>
        <taxon>Streptosporangiales</taxon>
        <taxon>Streptosporangiaceae</taxon>
        <taxon>Sphaerisporangium</taxon>
    </lineage>
</organism>
<dbReference type="EMBL" id="JBHSFP010000008">
    <property type="protein sequence ID" value="MFC4531969.1"/>
    <property type="molecule type" value="Genomic_DNA"/>
</dbReference>
<dbReference type="Pfam" id="PF11181">
    <property type="entry name" value="YflT"/>
    <property type="match status" value="1"/>
</dbReference>
<evidence type="ECO:0000256" key="1">
    <source>
        <dbReference type="SAM" id="MobiDB-lite"/>
    </source>
</evidence>
<evidence type="ECO:0000259" key="3">
    <source>
        <dbReference type="Pfam" id="PF11181"/>
    </source>
</evidence>
<keyword evidence="2" id="KW-0812">Transmembrane</keyword>
<feature type="region of interest" description="Disordered" evidence="1">
    <location>
        <begin position="164"/>
        <end position="381"/>
    </location>
</feature>
<feature type="compositionally biased region" description="Pro residues" evidence="1">
    <location>
        <begin position="319"/>
        <end position="329"/>
    </location>
</feature>
<evidence type="ECO:0000313" key="5">
    <source>
        <dbReference type="Proteomes" id="UP001596004"/>
    </source>
</evidence>
<comment type="caution">
    <text evidence="4">The sequence shown here is derived from an EMBL/GenBank/DDBJ whole genome shotgun (WGS) entry which is preliminary data.</text>
</comment>
<keyword evidence="2" id="KW-1133">Transmembrane helix</keyword>
<feature type="domain" description="General stress protein 17M-like" evidence="3">
    <location>
        <begin position="19"/>
        <end position="93"/>
    </location>
</feature>